<keyword evidence="4" id="KW-0677">Repeat</keyword>
<dbReference type="AlphaFoldDB" id="A0A5C5XP00"/>
<feature type="domain" description="RCK C-terminal" evidence="8">
    <location>
        <begin position="204"/>
        <end position="289"/>
    </location>
</feature>
<dbReference type="GO" id="GO:0005886">
    <property type="term" value="C:plasma membrane"/>
    <property type="evidence" value="ECO:0007669"/>
    <property type="project" value="TreeGrafter"/>
</dbReference>
<comment type="subcellular location">
    <subcellularLocation>
        <location evidence="1">Membrane</location>
        <topology evidence="1">Multi-pass membrane protein</topology>
    </subcellularLocation>
</comment>
<feature type="transmembrane region" description="Helical" evidence="7">
    <location>
        <begin position="139"/>
        <end position="165"/>
    </location>
</feature>
<evidence type="ECO:0000256" key="2">
    <source>
        <dbReference type="ARBA" id="ARBA00022448"/>
    </source>
</evidence>
<organism evidence="9 10">
    <name type="scientific">Rubinisphaera italica</name>
    <dbReference type="NCBI Taxonomy" id="2527969"/>
    <lineage>
        <taxon>Bacteria</taxon>
        <taxon>Pseudomonadati</taxon>
        <taxon>Planctomycetota</taxon>
        <taxon>Planctomycetia</taxon>
        <taxon>Planctomycetales</taxon>
        <taxon>Planctomycetaceae</taxon>
        <taxon>Rubinisphaera</taxon>
    </lineage>
</organism>
<protein>
    <submittedName>
        <fullName evidence="9">Potassium transporter peripheral membrane component</fullName>
    </submittedName>
</protein>
<dbReference type="InterPro" id="IPR051679">
    <property type="entry name" value="DASS-Related_Transporters"/>
</dbReference>
<comment type="caution">
    <text evidence="9">The sequence shown here is derived from an EMBL/GenBank/DDBJ whole genome shotgun (WGS) entry which is preliminary data.</text>
</comment>
<feature type="transmembrane region" description="Helical" evidence="7">
    <location>
        <begin position="566"/>
        <end position="586"/>
    </location>
</feature>
<evidence type="ECO:0000256" key="4">
    <source>
        <dbReference type="ARBA" id="ARBA00022737"/>
    </source>
</evidence>
<feature type="transmembrane region" description="Helical" evidence="7">
    <location>
        <begin position="488"/>
        <end position="515"/>
    </location>
</feature>
<feature type="transmembrane region" description="Helical" evidence="7">
    <location>
        <begin position="177"/>
        <end position="200"/>
    </location>
</feature>
<feature type="transmembrane region" description="Helical" evidence="7">
    <location>
        <begin position="97"/>
        <end position="118"/>
    </location>
</feature>
<dbReference type="EMBL" id="SJPG01000001">
    <property type="protein sequence ID" value="TWT63775.1"/>
    <property type="molecule type" value="Genomic_DNA"/>
</dbReference>
<evidence type="ECO:0000313" key="10">
    <source>
        <dbReference type="Proteomes" id="UP000316095"/>
    </source>
</evidence>
<evidence type="ECO:0000259" key="8">
    <source>
        <dbReference type="PROSITE" id="PS51202"/>
    </source>
</evidence>
<keyword evidence="5 7" id="KW-1133">Transmembrane helix</keyword>
<dbReference type="Proteomes" id="UP000316095">
    <property type="component" value="Unassembled WGS sequence"/>
</dbReference>
<dbReference type="InterPro" id="IPR004680">
    <property type="entry name" value="Cit_transptr-like_dom"/>
</dbReference>
<evidence type="ECO:0000256" key="5">
    <source>
        <dbReference type="ARBA" id="ARBA00022989"/>
    </source>
</evidence>
<feature type="transmembrane region" description="Helical" evidence="7">
    <location>
        <begin position="28"/>
        <end position="45"/>
    </location>
</feature>
<keyword evidence="3 7" id="KW-0812">Transmembrane</keyword>
<dbReference type="FunFam" id="3.30.70.1450:FF:000009">
    <property type="entry name" value="SLC13 family permease"/>
    <property type="match status" value="1"/>
</dbReference>
<dbReference type="Gene3D" id="3.30.70.1450">
    <property type="entry name" value="Regulator of K+ conductance, C-terminal domain"/>
    <property type="match status" value="2"/>
</dbReference>
<proteinExistence type="predicted"/>
<dbReference type="OrthoDB" id="9765532at2"/>
<keyword evidence="6 7" id="KW-0472">Membrane</keyword>
<evidence type="ECO:0000256" key="3">
    <source>
        <dbReference type="ARBA" id="ARBA00022692"/>
    </source>
</evidence>
<dbReference type="PANTHER" id="PTHR43652:SF2">
    <property type="entry name" value="BASIC AMINO ACID ANTIPORTER YFCC-RELATED"/>
    <property type="match status" value="1"/>
</dbReference>
<gene>
    <name evidence="9" type="ORF">Pan54_45330</name>
</gene>
<feature type="transmembrane region" description="Helical" evidence="7">
    <location>
        <begin position="402"/>
        <end position="431"/>
    </location>
</feature>
<evidence type="ECO:0000256" key="1">
    <source>
        <dbReference type="ARBA" id="ARBA00004141"/>
    </source>
</evidence>
<dbReference type="InterPro" id="IPR036721">
    <property type="entry name" value="RCK_C_sf"/>
</dbReference>
<feature type="domain" description="RCK C-terminal" evidence="8">
    <location>
        <begin position="294"/>
        <end position="380"/>
    </location>
</feature>
<accession>A0A5C5XP00</accession>
<keyword evidence="10" id="KW-1185">Reference proteome</keyword>
<name>A0A5C5XP00_9PLAN</name>
<dbReference type="Pfam" id="PF02080">
    <property type="entry name" value="TrkA_C"/>
    <property type="match status" value="2"/>
</dbReference>
<dbReference type="GO" id="GO:0006813">
    <property type="term" value="P:potassium ion transport"/>
    <property type="evidence" value="ECO:0007669"/>
    <property type="project" value="InterPro"/>
</dbReference>
<dbReference type="PROSITE" id="PS51202">
    <property type="entry name" value="RCK_C"/>
    <property type="match status" value="2"/>
</dbReference>
<reference evidence="9 10" key="1">
    <citation type="submission" date="2019-02" db="EMBL/GenBank/DDBJ databases">
        <title>Deep-cultivation of Planctomycetes and their phenomic and genomic characterization uncovers novel biology.</title>
        <authorList>
            <person name="Wiegand S."/>
            <person name="Jogler M."/>
            <person name="Boedeker C."/>
            <person name="Pinto D."/>
            <person name="Vollmers J."/>
            <person name="Rivas-Marin E."/>
            <person name="Kohn T."/>
            <person name="Peeters S.H."/>
            <person name="Heuer A."/>
            <person name="Rast P."/>
            <person name="Oberbeckmann S."/>
            <person name="Bunk B."/>
            <person name="Jeske O."/>
            <person name="Meyerdierks A."/>
            <person name="Storesund J.E."/>
            <person name="Kallscheuer N."/>
            <person name="Luecker S."/>
            <person name="Lage O.M."/>
            <person name="Pohl T."/>
            <person name="Merkel B.J."/>
            <person name="Hornburger P."/>
            <person name="Mueller R.-W."/>
            <person name="Bruemmer F."/>
            <person name="Labrenz M."/>
            <person name="Spormann A.M."/>
            <person name="Op Den Camp H."/>
            <person name="Overmann J."/>
            <person name="Amann R."/>
            <person name="Jetten M.S.M."/>
            <person name="Mascher T."/>
            <person name="Medema M.H."/>
            <person name="Devos D.P."/>
            <person name="Kaster A.-K."/>
            <person name="Ovreas L."/>
            <person name="Rohde M."/>
            <person name="Galperin M.Y."/>
            <person name="Jogler C."/>
        </authorList>
    </citation>
    <scope>NUCLEOTIDE SEQUENCE [LARGE SCALE GENOMIC DNA]</scope>
    <source>
        <strain evidence="9 10">Pan54</strain>
    </source>
</reference>
<evidence type="ECO:0000313" key="9">
    <source>
        <dbReference type="EMBL" id="TWT63775.1"/>
    </source>
</evidence>
<feature type="transmembrane region" description="Helical" evidence="7">
    <location>
        <begin position="527"/>
        <end position="546"/>
    </location>
</feature>
<dbReference type="Pfam" id="PF03600">
    <property type="entry name" value="CitMHS"/>
    <property type="match status" value="1"/>
</dbReference>
<evidence type="ECO:0000256" key="7">
    <source>
        <dbReference type="SAM" id="Phobius"/>
    </source>
</evidence>
<sequence>MNWEIGLTLLVVLGSIIAMIRSRLGPDLILIGALAFLMLADVVDVNRALKGFANQGLATVAILFVVAEGLNQTGAINRFVQSLLGHPKTALVGQLRLVFPAAFMSAFINNTPVVAMLLPVVNDWSKKCGFSISRFLLPLSFATILGGMCTIFGTSTTLILNGWFVQAGYDSIGLFEIAWIGLPLAIIGLIYLLLTSSWLLPERVSAETQFDDPREYTIEMIVESGSPLIGKSIGDAGLRSLPGLYLIEISRDDELIAAVSPDRKIQVQDRLIFVGVVESIKDLQKMAGLKPATNQVFKLDSPRSQRCLVEAVVSNTCPAVQQTIRDVHFRTQYNAVVIAVSRNGHRIRGKIGDIVLQPGDTLLLEAHPSFADVHRNSRDFFLVSRVEDSTPLRHEQAWMAQIILGIMIITATVLNFGMLKASLFAAMLMILSRCTRPSEARTCIDWSILVTIGAGIGLGEAMEQSGAAKLVAESVINSAGSSPTAVLAVVYGITMLMTNLITAKAAGMLVFPIALQAAVNLGVDPTPFAITVMISAAASFATPHGFQTNLMVYGPGGYHASDFLRIGGPLSLILWGCSVALIPMIWPF</sequence>
<dbReference type="InterPro" id="IPR006037">
    <property type="entry name" value="RCK_C"/>
</dbReference>
<dbReference type="RefSeq" id="WP_146505561.1">
    <property type="nucleotide sequence ID" value="NZ_SJPG01000001.1"/>
</dbReference>
<dbReference type="SUPFAM" id="SSF116726">
    <property type="entry name" value="TrkA C-terminal domain-like"/>
    <property type="match status" value="2"/>
</dbReference>
<dbReference type="PANTHER" id="PTHR43652">
    <property type="entry name" value="BASIC AMINO ACID ANTIPORTER YFCC-RELATED"/>
    <property type="match status" value="1"/>
</dbReference>
<keyword evidence="2" id="KW-0813">Transport</keyword>
<evidence type="ECO:0000256" key="6">
    <source>
        <dbReference type="ARBA" id="ARBA00023136"/>
    </source>
</evidence>
<dbReference type="GO" id="GO:0008324">
    <property type="term" value="F:monoatomic cation transmembrane transporter activity"/>
    <property type="evidence" value="ECO:0007669"/>
    <property type="project" value="InterPro"/>
</dbReference>